<accession>A0ABD3NKM2</accession>
<dbReference type="PANTHER" id="PTHR13542">
    <property type="entry name" value="LSM12 HOMOLOG"/>
    <property type="match status" value="1"/>
</dbReference>
<protein>
    <recommendedName>
        <fullName evidence="2">AD domain-containing protein</fullName>
    </recommendedName>
</protein>
<dbReference type="AlphaFoldDB" id="A0ABD3NKM2"/>
<feature type="region of interest" description="Disordered" evidence="1">
    <location>
        <begin position="1"/>
        <end position="26"/>
    </location>
</feature>
<feature type="compositionally biased region" description="Polar residues" evidence="1">
    <location>
        <begin position="1"/>
        <end position="12"/>
    </location>
</feature>
<feature type="compositionally biased region" description="Gly residues" evidence="1">
    <location>
        <begin position="16"/>
        <end position="26"/>
    </location>
</feature>
<dbReference type="EMBL" id="JALLAZ020001351">
    <property type="protein sequence ID" value="KAL3776485.1"/>
    <property type="molecule type" value="Genomic_DNA"/>
</dbReference>
<dbReference type="SMART" id="SM00995">
    <property type="entry name" value="AD"/>
    <property type="match status" value="1"/>
</dbReference>
<reference evidence="3 4" key="1">
    <citation type="submission" date="2024-10" db="EMBL/GenBank/DDBJ databases">
        <title>Updated reference genomes for cyclostephanoid diatoms.</title>
        <authorList>
            <person name="Roberts W.R."/>
            <person name="Alverson A.J."/>
        </authorList>
    </citation>
    <scope>NUCLEOTIDE SEQUENCE [LARGE SCALE GENOMIC DNA]</scope>
    <source>
        <strain evidence="3 4">AJA276-08</strain>
    </source>
</reference>
<gene>
    <name evidence="3" type="ORF">ACHAW5_005403</name>
</gene>
<evidence type="ECO:0000256" key="1">
    <source>
        <dbReference type="SAM" id="MobiDB-lite"/>
    </source>
</evidence>
<dbReference type="InterPro" id="IPR039683">
    <property type="entry name" value="Lsm12-like"/>
</dbReference>
<comment type="caution">
    <text evidence="3">The sequence shown here is derived from an EMBL/GenBank/DDBJ whole genome shotgun (WGS) entry which is preliminary data.</text>
</comment>
<sequence>MADSSSSRVTPQSTMGGRGGGSLSPALGGKGGSSSLLLTTTATGGASVPPLAATYPVNTLMELKLSPFGNAVRGLVYCTDEFSNSIVLKKSLPHTTVSSEVFIVNASSVISQKAIEYDKSGGGEDGGMTEDDARKLAGVDDLDELKIPLPNVGRKMLEERERRAIRLAEESFRHINQKASSEGQKIFDKLLKACNEVEWRGESILVLKEIRVDPPYAADDCSLIHNGGGGLDAHSLERVKKIVSAAKS</sequence>
<proteinExistence type="predicted"/>
<dbReference type="InterPro" id="IPR019181">
    <property type="entry name" value="LSM12_ABD"/>
</dbReference>
<dbReference type="InterPro" id="IPR047574">
    <property type="entry name" value="AD"/>
</dbReference>
<evidence type="ECO:0000259" key="2">
    <source>
        <dbReference type="PROSITE" id="PS52001"/>
    </source>
</evidence>
<dbReference type="Proteomes" id="UP001530315">
    <property type="component" value="Unassembled WGS sequence"/>
</dbReference>
<name>A0ABD3NKM2_9STRA</name>
<dbReference type="Pfam" id="PF09793">
    <property type="entry name" value="AD"/>
    <property type="match status" value="1"/>
</dbReference>
<evidence type="ECO:0000313" key="3">
    <source>
        <dbReference type="EMBL" id="KAL3776485.1"/>
    </source>
</evidence>
<feature type="domain" description="AD" evidence="2">
    <location>
        <begin position="150"/>
        <end position="248"/>
    </location>
</feature>
<dbReference type="PROSITE" id="PS52001">
    <property type="entry name" value="AD"/>
    <property type="match status" value="1"/>
</dbReference>
<organism evidence="3 4">
    <name type="scientific">Stephanodiscus triporus</name>
    <dbReference type="NCBI Taxonomy" id="2934178"/>
    <lineage>
        <taxon>Eukaryota</taxon>
        <taxon>Sar</taxon>
        <taxon>Stramenopiles</taxon>
        <taxon>Ochrophyta</taxon>
        <taxon>Bacillariophyta</taxon>
        <taxon>Coscinodiscophyceae</taxon>
        <taxon>Thalassiosirophycidae</taxon>
        <taxon>Stephanodiscales</taxon>
        <taxon>Stephanodiscaceae</taxon>
        <taxon>Stephanodiscus</taxon>
    </lineage>
</organism>
<keyword evidence="4" id="KW-1185">Reference proteome</keyword>
<evidence type="ECO:0000313" key="4">
    <source>
        <dbReference type="Proteomes" id="UP001530315"/>
    </source>
</evidence>